<feature type="compositionally biased region" description="Low complexity" evidence="1">
    <location>
        <begin position="4902"/>
        <end position="4916"/>
    </location>
</feature>
<reference evidence="3 4" key="1">
    <citation type="submission" date="2017-09" db="EMBL/GenBank/DDBJ databases">
        <title>Genome sequencing of Besnoitia besnoiti strain Bb-Ger1.</title>
        <authorList>
            <person name="Schares G."/>
            <person name="Venepally P."/>
            <person name="Lorenzi H.A."/>
        </authorList>
    </citation>
    <scope>NUCLEOTIDE SEQUENCE [LARGE SCALE GENOMIC DNA]</scope>
    <source>
        <strain evidence="3 4">Bb-Ger1</strain>
    </source>
</reference>
<feature type="compositionally biased region" description="Basic and acidic residues" evidence="1">
    <location>
        <begin position="240"/>
        <end position="250"/>
    </location>
</feature>
<feature type="compositionally biased region" description="Basic and acidic residues" evidence="1">
    <location>
        <begin position="4285"/>
        <end position="4297"/>
    </location>
</feature>
<feature type="region of interest" description="Disordered" evidence="1">
    <location>
        <begin position="39"/>
        <end position="58"/>
    </location>
</feature>
<feature type="compositionally biased region" description="Low complexity" evidence="1">
    <location>
        <begin position="2654"/>
        <end position="2670"/>
    </location>
</feature>
<feature type="region of interest" description="Disordered" evidence="1">
    <location>
        <begin position="1049"/>
        <end position="1068"/>
    </location>
</feature>
<dbReference type="STRING" id="94643.A0A2A9MK13"/>
<feature type="region of interest" description="Disordered" evidence="1">
    <location>
        <begin position="3804"/>
        <end position="3837"/>
    </location>
</feature>
<feature type="region of interest" description="Disordered" evidence="1">
    <location>
        <begin position="4628"/>
        <end position="4747"/>
    </location>
</feature>
<feature type="region of interest" description="Disordered" evidence="1">
    <location>
        <begin position="1745"/>
        <end position="1825"/>
    </location>
</feature>
<protein>
    <recommendedName>
        <fullName evidence="2">FH2 domain-containing protein</fullName>
    </recommendedName>
</protein>
<feature type="region of interest" description="Disordered" evidence="1">
    <location>
        <begin position="1580"/>
        <end position="1664"/>
    </location>
</feature>
<feature type="region of interest" description="Disordered" evidence="1">
    <location>
        <begin position="3453"/>
        <end position="3584"/>
    </location>
</feature>
<feature type="region of interest" description="Disordered" evidence="1">
    <location>
        <begin position="4380"/>
        <end position="4588"/>
    </location>
</feature>
<feature type="compositionally biased region" description="Basic and acidic residues" evidence="1">
    <location>
        <begin position="4497"/>
        <end position="4526"/>
    </location>
</feature>
<feature type="region of interest" description="Disordered" evidence="1">
    <location>
        <begin position="456"/>
        <end position="480"/>
    </location>
</feature>
<feature type="region of interest" description="Disordered" evidence="1">
    <location>
        <begin position="122"/>
        <end position="329"/>
    </location>
</feature>
<dbReference type="InterPro" id="IPR051425">
    <property type="entry name" value="Formin_Homology"/>
</dbReference>
<feature type="compositionally biased region" description="Low complexity" evidence="1">
    <location>
        <begin position="2489"/>
        <end position="2502"/>
    </location>
</feature>
<feature type="region of interest" description="Disordered" evidence="1">
    <location>
        <begin position="3162"/>
        <end position="3214"/>
    </location>
</feature>
<feature type="region of interest" description="Disordered" evidence="1">
    <location>
        <begin position="1931"/>
        <end position="1981"/>
    </location>
</feature>
<keyword evidence="4" id="KW-1185">Reference proteome</keyword>
<feature type="region of interest" description="Disordered" evidence="1">
    <location>
        <begin position="522"/>
        <end position="622"/>
    </location>
</feature>
<feature type="region of interest" description="Disordered" evidence="1">
    <location>
        <begin position="3062"/>
        <end position="3086"/>
    </location>
</feature>
<dbReference type="PROSITE" id="PS51444">
    <property type="entry name" value="FH2"/>
    <property type="match status" value="1"/>
</dbReference>
<name>A0A2A9MK13_BESBE</name>
<feature type="compositionally biased region" description="Gly residues" evidence="1">
    <location>
        <begin position="3285"/>
        <end position="3297"/>
    </location>
</feature>
<feature type="compositionally biased region" description="Low complexity" evidence="1">
    <location>
        <begin position="3162"/>
        <end position="3172"/>
    </location>
</feature>
<dbReference type="Proteomes" id="UP000224006">
    <property type="component" value="Chromosome IV"/>
</dbReference>
<feature type="compositionally biased region" description="Low complexity" evidence="1">
    <location>
        <begin position="2088"/>
        <end position="2105"/>
    </location>
</feature>
<feature type="region of interest" description="Disordered" evidence="1">
    <location>
        <begin position="3233"/>
        <end position="3252"/>
    </location>
</feature>
<feature type="compositionally biased region" description="Polar residues" evidence="1">
    <location>
        <begin position="2915"/>
        <end position="2928"/>
    </location>
</feature>
<gene>
    <name evidence="3" type="ORF">BESB_056540</name>
</gene>
<feature type="region of interest" description="Disordered" evidence="1">
    <location>
        <begin position="1400"/>
        <end position="1419"/>
    </location>
</feature>
<feature type="compositionally biased region" description="Basic and acidic residues" evidence="1">
    <location>
        <begin position="1493"/>
        <end position="1505"/>
    </location>
</feature>
<feature type="compositionally biased region" description="Polar residues" evidence="1">
    <location>
        <begin position="358"/>
        <end position="369"/>
    </location>
</feature>
<proteinExistence type="predicted"/>
<accession>A0A2A9MK13</accession>
<feature type="domain" description="FH2" evidence="2">
    <location>
        <begin position="3579"/>
        <end position="4030"/>
    </location>
</feature>
<feature type="compositionally biased region" description="Basic and acidic residues" evidence="1">
    <location>
        <begin position="1942"/>
        <end position="1951"/>
    </location>
</feature>
<dbReference type="InterPro" id="IPR015425">
    <property type="entry name" value="FH2_Formin"/>
</dbReference>
<feature type="compositionally biased region" description="Basic and acidic residues" evidence="1">
    <location>
        <begin position="4251"/>
        <end position="4263"/>
    </location>
</feature>
<feature type="region of interest" description="Disordered" evidence="1">
    <location>
        <begin position="81"/>
        <end position="104"/>
    </location>
</feature>
<feature type="compositionally biased region" description="Polar residues" evidence="1">
    <location>
        <begin position="3940"/>
        <end position="3949"/>
    </location>
</feature>
<feature type="region of interest" description="Disordered" evidence="1">
    <location>
        <begin position="2614"/>
        <end position="2670"/>
    </location>
</feature>
<feature type="region of interest" description="Disordered" evidence="1">
    <location>
        <begin position="3270"/>
        <end position="3298"/>
    </location>
</feature>
<feature type="compositionally biased region" description="Basic and acidic residues" evidence="1">
    <location>
        <begin position="4350"/>
        <end position="4359"/>
    </location>
</feature>
<feature type="region of interest" description="Disordered" evidence="1">
    <location>
        <begin position="1479"/>
        <end position="1536"/>
    </location>
</feature>
<dbReference type="RefSeq" id="XP_029220012.1">
    <property type="nucleotide sequence ID" value="XM_029364089.1"/>
</dbReference>
<evidence type="ECO:0000259" key="2">
    <source>
        <dbReference type="PROSITE" id="PS51444"/>
    </source>
</evidence>
<feature type="region of interest" description="Disordered" evidence="1">
    <location>
        <begin position="4101"/>
        <end position="4365"/>
    </location>
</feature>
<organism evidence="3 4">
    <name type="scientific">Besnoitia besnoiti</name>
    <name type="common">Apicomplexan protozoan</name>
    <dbReference type="NCBI Taxonomy" id="94643"/>
    <lineage>
        <taxon>Eukaryota</taxon>
        <taxon>Sar</taxon>
        <taxon>Alveolata</taxon>
        <taxon>Apicomplexa</taxon>
        <taxon>Conoidasida</taxon>
        <taxon>Coccidia</taxon>
        <taxon>Eucoccidiorida</taxon>
        <taxon>Eimeriorina</taxon>
        <taxon>Sarcocystidae</taxon>
        <taxon>Besnoitia</taxon>
    </lineage>
</organism>
<comment type="caution">
    <text evidence="3">The sequence shown here is derived from an EMBL/GenBank/DDBJ whole genome shotgun (WGS) entry which is preliminary data.</text>
</comment>
<feature type="compositionally biased region" description="Polar residues" evidence="1">
    <location>
        <begin position="276"/>
        <end position="291"/>
    </location>
</feature>
<feature type="compositionally biased region" description="Polar residues" evidence="1">
    <location>
        <begin position="3816"/>
        <end position="3828"/>
    </location>
</feature>
<feature type="compositionally biased region" description="Low complexity" evidence="1">
    <location>
        <begin position="4327"/>
        <end position="4342"/>
    </location>
</feature>
<feature type="region of interest" description="Disordered" evidence="1">
    <location>
        <begin position="1104"/>
        <end position="1130"/>
    </location>
</feature>
<feature type="compositionally biased region" description="Basic and acidic residues" evidence="1">
    <location>
        <begin position="1767"/>
        <end position="1776"/>
    </location>
</feature>
<feature type="compositionally biased region" description="Polar residues" evidence="1">
    <location>
        <begin position="4309"/>
        <end position="4322"/>
    </location>
</feature>
<feature type="compositionally biased region" description="Basic and acidic residues" evidence="1">
    <location>
        <begin position="583"/>
        <end position="602"/>
    </location>
</feature>
<dbReference type="Gene3D" id="1.20.58.2220">
    <property type="entry name" value="Formin, FH2 domain"/>
    <property type="match status" value="1"/>
</dbReference>
<feature type="compositionally biased region" description="Low complexity" evidence="1">
    <location>
        <begin position="3273"/>
        <end position="3284"/>
    </location>
</feature>
<feature type="compositionally biased region" description="Basic and acidic residues" evidence="1">
    <location>
        <begin position="4472"/>
        <end position="4490"/>
    </location>
</feature>
<feature type="compositionally biased region" description="Low complexity" evidence="1">
    <location>
        <begin position="3186"/>
        <end position="3198"/>
    </location>
</feature>
<feature type="compositionally biased region" description="Low complexity" evidence="1">
    <location>
        <begin position="4667"/>
        <end position="4678"/>
    </location>
</feature>
<feature type="compositionally biased region" description="Basic and acidic residues" evidence="1">
    <location>
        <begin position="2156"/>
        <end position="2166"/>
    </location>
</feature>
<feature type="compositionally biased region" description="Polar residues" evidence="1">
    <location>
        <begin position="2990"/>
        <end position="2999"/>
    </location>
</feature>
<feature type="compositionally biased region" description="Low complexity" evidence="1">
    <location>
        <begin position="1580"/>
        <end position="1595"/>
    </location>
</feature>
<evidence type="ECO:0000313" key="4">
    <source>
        <dbReference type="Proteomes" id="UP000224006"/>
    </source>
</evidence>
<feature type="region of interest" description="Disordered" evidence="1">
    <location>
        <begin position="2515"/>
        <end position="2549"/>
    </location>
</feature>
<feature type="region of interest" description="Disordered" evidence="1">
    <location>
        <begin position="2052"/>
        <end position="2246"/>
    </location>
</feature>
<feature type="compositionally biased region" description="Basic and acidic residues" evidence="1">
    <location>
        <begin position="2193"/>
        <end position="2231"/>
    </location>
</feature>
<feature type="compositionally biased region" description="Low complexity" evidence="1">
    <location>
        <begin position="202"/>
        <end position="219"/>
    </location>
</feature>
<evidence type="ECO:0000313" key="3">
    <source>
        <dbReference type="EMBL" id="PFH36003.1"/>
    </source>
</evidence>
<feature type="region of interest" description="Disordered" evidence="1">
    <location>
        <begin position="2787"/>
        <end position="2843"/>
    </location>
</feature>
<dbReference type="VEuPathDB" id="ToxoDB:BESB_056540"/>
<dbReference type="OrthoDB" id="1668162at2759"/>
<dbReference type="InterPro" id="IPR042201">
    <property type="entry name" value="FH2_Formin_sf"/>
</dbReference>
<dbReference type="KEGG" id="bbes:BESB_056540"/>
<evidence type="ECO:0000256" key="1">
    <source>
        <dbReference type="SAM" id="MobiDB-lite"/>
    </source>
</evidence>
<feature type="region of interest" description="Disordered" evidence="1">
    <location>
        <begin position="1226"/>
        <end position="1255"/>
    </location>
</feature>
<feature type="compositionally biased region" description="Gly residues" evidence="1">
    <location>
        <begin position="3004"/>
        <end position="3015"/>
    </location>
</feature>
<feature type="compositionally biased region" description="Low complexity" evidence="1">
    <location>
        <begin position="2119"/>
        <end position="2130"/>
    </location>
</feature>
<dbReference type="Pfam" id="PF02181">
    <property type="entry name" value="FH2"/>
    <property type="match status" value="1"/>
</dbReference>
<sequence>MPGEGLRGPCRAARADAHHSAGVSASPFLGRRCVEPLPAGTFPSPASHSKAIRASPGHAETQSLLSSLSFFHMFFGPEEASETRRDGVHVRTPPSHAKPSDVEAPRSLLSFLDVPSLFALPPAHERRPSGGSPTIAAAPARHPDASEGRSWLSLPKVAPLFPDLPRRRGSTSSVQSESEDAASSGGPLSARRPGSERGGGAVASPASSFSSVSSAGSSPLPERLNLYTSSEELLEDSADEATRAETKTPQDKAFFTPSPARPGSSFHRRSDRFFLSPSQAAGASPEGSSNAHRAPRMSQPNWHVVRSPPEGGARQAFSSPRGSPFLAAAPVPPQTLRAAAEPARRSLERLDCPARTAASRNGIRTTFSPPLTRREAQTRTASNGAAVAGGTGEQKTSFRDHQGGSTASKKISRIVSRGPARATATGIRRSETGRGSRGGRMSATFLPRQSTLYALHAPQPPAVGGSPGAPKKSLSASETRALAHSQWLLPGGRITPTSTPWEGGTAPLEGDVHASAFRPPPHAVVTEKHPQLGRRRPSSTLPHREDVLGGSDKNAPCGSAHGVVGQQRVLPASVSGGLSEVMKNSEAKRERGDGDEAEERKRASLPASPVSRASDFSRTTKVSEVSVEETMAEVERLLKESEERRAKAIHGALQDHAGSRRLEPGQAPTANVRMHRSFTGLGNDSRSPLSFWAAGSRSVEIPRLPLGAQDASSVPSPPLWLICAKPFSAKKLPMGAPPPVGHQAVSPPPPACSPVSPSPLVQTCLVAERLMAMRTPWRLPTTSILRRNNVMDVVLYLATLQNLLRGSGPTREELLQRVGRRRRVNHVLAQLREAAHVDPAACPWRAPRERRALLDTQKDEKEAKQDAGDGNSNQSATTPEDANDEGRDLKEAAKRTQFMIDLVDEEDVAATRKESVRFQGRQPDPVSLPLANGSPYLMASNQQRLVRRFLQMPSSPSNGCSGLVEFNILYAFIRSHRGPSFAEFRALKQNTGAALPGGCQQCDGDCAPLGASMQFVLAQLDDTPQNARKRGGLTCAAGVCEASGLRGPRVPANRHGPSSACAGGDSEEGAGARLAQTLSAVEVEAAIQLVTRAAEIADAAAGDKIIPGASTPDGASADVSPASTRRRPDPATDITAALWRFLEEESHATHAGLVGAERATGHQQDDANRLAVSEVLSVLYPSPALFIIWDIVPTAAPGAAPANVSRGVAASSGPVAGSVFAPGTSALSAAGHQPRGSPHASATVPSASMPSVTAGAPRLRDDCGGAYHGDGLSPRSPQAPPSGLEEFYKLFREQVLRYQTAEVGAPTLQLLVHFCSSIAFWLQLDRFQHFGVINLDPGCGYQGLLMLACSALAHSKLTAAEVLQMLRASSIAAQDGGQSGRTLRGGAGAGFLTQRDRGDAAGGAGGLPRQTSTSLAGALSTTRKLGAGDKGRSVGAVKKKTWGVICWQDAEEWPPSCRRYLHYFDRLIKRGGIEYGFPLSPVPATTTESDEPSGSRDRVGNHRADGATALDPSPLETGGPSASSPVARDIDAPMKSGIPATPYRLKNIIMENFTPPAELVCVEVYEIALCYGCRCQSSRARLPPSSSPSASIASSKRPDSLGNGASAASPTAPALPPETPRGGGGHRQSRGTSASTLLSPRLRLPKNPFKKRGTSPSGRDGAGELEDACVQNASGTALATSGITTTMHSSLYAHPYIKALRQQELLSSHKAGRGAGLPDRIPLLLEPDGPLGHLAPCCVSSAVPPPGLSPLASQGEAEDQVKNQGTNKEHGGEKSAQDGPEAPHSATDTAADGLPKLAITPPSPGLGPAGVGVSAGAPWGRTPTADGSEETLCCPVCCWGRVGADGGGAPASRGGPFEGSGRHRGGPGSVVREQFILRACVNNYQLMAADTMEGGETSLVFDFAHNREGDDQYLVLSGDVLFAFRQLAATPKQSTESAEEGEGARPADEAQKSLPPARGQSAASRTAGTAPKPEMKSATKLEWGTGQQVFATFSCHTGFMVEGSSDVQQLTKEDLDIYDSAHRELIPSGLRVSLIFEPVRPSLFETGPAIRRPSLALSPPSSPSMCSAGELSPALSSRSGDSAPGDFALPAAVAATPTASGSPESPGEPPNAEPLQPVADPSRGSSASPARRPPEELQAVPDEGGGESGSQHARGRKLDREAEARGRHGGGGTGLGAIASWLGFPGSGAPRAASREPGGKETDVAKVDEAASARGESEDLRPRPKPRENREAITAYGSPRSPRMSRDQRRLLKMMHDQQVKRSKARAEGDAVRRSDADWELWKAYVLWRAQQCVGRPKPDRREFWRRHVAHVDQLQLWRLSRLTSCAPDNCLVALKVCSNDVADALTFLCLHFAPTDASPLLHLSLPCLAGPGPRLPSDGVLSATALSVLASSTQSQACSLLSSLCASRAPLRLRDADADVAEAGSAALAGLEAAPTPESLLGPSLPAGGLQDVLSEVPSALVTSPSASRLSTAYGAERNSAPLAEGIPPASTAFPASPTPSPLLSLSSLDVDSCAAQPERRRPVAGDADQTGPAELNLSVGSQGIRLPGHAEGETEMRASLVTRSVSSASILSSSGDFPAGAADAAGDHIQRENGGGLAEFGIPFATDPALGVADSAGMEPDGALGSFGGRRRQRRMAPVPQRPGQLKPPQTPSAASATPPRPSRAPIAPAVPATRGLAFAGTAPLPIRRLHTVGLTADLPHLLQPLGQHSSALDSIPRFGEGPPSATEGGAGAEAFARAVGQQSGSAASHCVSSLTGSGGLGWTFAGGRARTFAAGRWHTEDEIQTAAARDSDRTTDHSLAGKADLSAGGSRVPSGEQDGGEAAARETQATIRVDASEEGKETYTVKLPSGRVVRFAIDPRRAANNDAIFVQASDVSPAAVGAEGGSTDRAPGATAGTGPVREFAANEEDGDSTVSGVRPGSQQVGRQGPARELASAGCAAVTTEGGEGGSGDLNHEASPLPTNQLGVARSQAISSASTALGANAEISSTSGQQALESAQRAGGGTQAPGAGQGPQLPPEEMRVAVAGGATETQGIVDGGVLGIGYRADGAPIPAAQAGAALRPPQAREVPVPGAGGHAEGGIQSDRMTAGATATVERPGAGVADLGVPAAGLFAGLTPDAVSQLAADVPGSDSVARSGTEAGKGVPGAGLGQFALHASIRSSSRVSPPRTGLVGARPPRDADGASANHGASSAAAPNTGSEKGALPSGASEFHGIVGASAHMAPNDELGKLAHGQDVRPPAGVTAAAPETVPLGPTGVMCAGTAAGPAVGSATAPPGAQSAPGGGAGVIPGGGAAVPPGHEPLAALGAGVSPPSGSGVPAGFALAPPDGVFPSGVAASGVSQPSVTHQALAGGYLMSHEATPSVSLSAVPAPDALSASSAGPLPVVCESGSPVVLSGVLLAVPSRGSATSLVGGSPVVPSGGSPVVGGAGSPVVGGIGPAVTTPLAPHAASVGGAPMAPAGDTAGPQPDSVRLTSGGSVSEAGSASRAASGAGGLGRQAVRRGKGLDPPLTPMYPPNTEEEGRCPTSPGEGPRCRGKATGGGAPGKGKAPPLPPKKKPPPLGKAPKLGGPPKEKAEAVDPKTLPLKRRIHWKTLGKEQIEGTVFKELEGDPAIPDMFDPEAISRLFSTALSAKSVEALAKVGPKRPEEKKFTILDNKRAQNVAIVLARLPLSLEELAKKLMCLDTEGLNIDILQKAEQVAPAPEELAKFLEYEAQRQAEPEKTPELRDVEKRMTALVPLTRLSSRVRIMQTALQWEKVVEEVETQLDLLCKAADEAHNSRKFRSLLQAVLQWGNYVNHGVKKAPQGHGHSAESPETASLSPTSQADGAKGGDDRQALQELPPVMLVKELPTKGFKLASLTKLMEFKTTIDKSICSLHFIISNLIVSLPELDIVDLASDMPSLDAAARVSDESVDASITYLRNEAAFLLSQIHALKHPTSSSDTLPKSASEGAAGKSGEHTPEEAAAQAELTRMQKLHGEMVLALERLREKYVNCKEVLSEVSKFYGEEGPKKPAKPKPKAPSVSIETGAPGEVTPLGEWESGLLDHSPFELLAAILKTCRQGLRDVQANPRKYAILLVGRFSSEEEKWKLLKSHIENSVSNRKRPSGRTGSDVEQEGGKAGAGGHDSRASSPCATPRRGAMSKKELDAGRAATPPRSRDRGPDAEFGDGSAPDPASTRQLPGGGEKSQSGAGEDRHDPGTLGPGNAPARGRASDGRGNGAVRSRSFLFGGKNNGLIPRRQSSLLDGQNFRDDTQVRRGDSPRLGALSGDDTSRQTSGAKTAPAREDQKVAEGRRASGPTTRPLRISKSSIALVSRNSGLATRKSLPPLAPARSPLASSAEKATSSDASDRKAEALRRHATAQALLNRQASQFAAGIPSSTLSSGLQSPTSASSLESLSAATRGGDSSGPPTPPGALAGGKDPALKSGLPGRSFPHTPPASGVRRAATAEPQPISPSESRPTEAASGNEGDGRGTEGRAKIKASEKKTAPLSIAKDGRDGERQRGTRRTEEDKAAGKIERRQEGGDAPARAQGTFLMSDSKRCAHDSLPSTPTGSRRRGTVPAYHAPRGIRSERQRSTGPVEKTSRVFVTTPRVLNPSLSPLDALLPAFSDMALAASINKALFADDLDSPAEPSEGSDSPPRHVTLFSPRVPSPLPDERNRNADSGSSSSFTPSASRPHHFPSGRSTPESPRLVDATARDSGVTGGPGTQAGPPAVCRGPLAFVPGDDSAVPGEGRGKSAPFQRGGVLFTRPTSLISNAAHAEQEKAFGTDVSASEGRRPSSRPGADALPRLPGEMSEEKGDSSGVGPVVQDPVTSAGDAGGRRLKKGNSQTGGSSGDLDLLEIKVLPSTPVFTWEGGGVVSHAAGARAPAVRQRPIVCRPRRPPPPVVFAGLWGRGKATTDASAAAKRAPRSAVQRLPADKG</sequence>
<dbReference type="SMART" id="SM00498">
    <property type="entry name" value="FH2"/>
    <property type="match status" value="1"/>
</dbReference>
<dbReference type="PANTHER" id="PTHR45725:SF1">
    <property type="entry name" value="DISHEVELLED ASSOCIATED ACTIVATOR OF MORPHOGENESIS, ISOFORM D"/>
    <property type="match status" value="1"/>
</dbReference>
<feature type="compositionally biased region" description="Basic and acidic residues" evidence="1">
    <location>
        <begin position="857"/>
        <end position="867"/>
    </location>
</feature>
<feature type="compositionally biased region" description="Low complexity" evidence="1">
    <location>
        <begin position="3478"/>
        <end position="3493"/>
    </location>
</feature>
<feature type="region of interest" description="Disordered" evidence="1">
    <location>
        <begin position="2482"/>
        <end position="2502"/>
    </location>
</feature>
<feature type="region of interest" description="Disordered" evidence="1">
    <location>
        <begin position="2882"/>
        <end position="2964"/>
    </location>
</feature>
<feature type="region of interest" description="Disordered" evidence="1">
    <location>
        <begin position="355"/>
        <end position="442"/>
    </location>
</feature>
<dbReference type="EMBL" id="NWUJ01000004">
    <property type="protein sequence ID" value="PFH36003.1"/>
    <property type="molecule type" value="Genomic_DNA"/>
</dbReference>
<feature type="region of interest" description="Disordered" evidence="1">
    <location>
        <begin position="4009"/>
        <end position="4035"/>
    </location>
</feature>
<feature type="region of interest" description="Disordered" evidence="1">
    <location>
        <begin position="3940"/>
        <end position="3967"/>
    </location>
</feature>
<feature type="compositionally biased region" description="Low complexity" evidence="1">
    <location>
        <begin position="4388"/>
        <end position="4422"/>
    </location>
</feature>
<feature type="region of interest" description="Disordered" evidence="1">
    <location>
        <begin position="4902"/>
        <end position="4925"/>
    </location>
</feature>
<dbReference type="SUPFAM" id="SSF101447">
    <property type="entry name" value="Formin homology 2 domain (FH2 domain)"/>
    <property type="match status" value="1"/>
</dbReference>
<feature type="region of interest" description="Disordered" evidence="1">
    <location>
        <begin position="4764"/>
        <end position="4840"/>
    </location>
</feature>
<feature type="region of interest" description="Disordered" evidence="1">
    <location>
        <begin position="857"/>
        <end position="887"/>
    </location>
</feature>
<feature type="region of interest" description="Disordered" evidence="1">
    <location>
        <begin position="2990"/>
        <end position="3021"/>
    </location>
</feature>
<dbReference type="PANTHER" id="PTHR45725">
    <property type="entry name" value="FORMIN HOMOLOGY 2 FAMILY MEMBER"/>
    <property type="match status" value="1"/>
</dbReference>
<dbReference type="GeneID" id="40310583"/>
<feature type="compositionally biased region" description="Polar residues" evidence="1">
    <location>
        <begin position="870"/>
        <end position="880"/>
    </location>
</feature>